<comment type="caution">
    <text evidence="3">The sequence shown here is derived from an EMBL/GenBank/DDBJ whole genome shotgun (WGS) entry which is preliminary data.</text>
</comment>
<dbReference type="PROSITE" id="PS50222">
    <property type="entry name" value="EF_HAND_2"/>
    <property type="match status" value="1"/>
</dbReference>
<dbReference type="Proteomes" id="UP000827284">
    <property type="component" value="Unassembled WGS sequence"/>
</dbReference>
<protein>
    <recommendedName>
        <fullName evidence="2">EF-hand domain-containing protein</fullName>
    </recommendedName>
</protein>
<evidence type="ECO:0000313" key="3">
    <source>
        <dbReference type="EMBL" id="GJJ75984.1"/>
    </source>
</evidence>
<dbReference type="InterPro" id="IPR011992">
    <property type="entry name" value="EF-hand-dom_pair"/>
</dbReference>
<dbReference type="SUPFAM" id="SSF48452">
    <property type="entry name" value="TPR-like"/>
    <property type="match status" value="1"/>
</dbReference>
<feature type="domain" description="EF-hand" evidence="2">
    <location>
        <begin position="219"/>
        <end position="254"/>
    </location>
</feature>
<proteinExistence type="predicted"/>
<dbReference type="InterPro" id="IPR011990">
    <property type="entry name" value="TPR-like_helical_dom_sf"/>
</dbReference>
<accession>A0A9P3LZ76</accession>
<dbReference type="GO" id="GO:0005509">
    <property type="term" value="F:calcium ion binding"/>
    <property type="evidence" value="ECO:0007669"/>
    <property type="project" value="InterPro"/>
</dbReference>
<reference evidence="3" key="1">
    <citation type="submission" date="2021-11" db="EMBL/GenBank/DDBJ databases">
        <authorList>
            <person name="Herlambang A."/>
            <person name="Guo Y."/>
            <person name="Takashima Y."/>
            <person name="Nishizawa T."/>
        </authorList>
    </citation>
    <scope>NUCLEOTIDE SEQUENCE</scope>
    <source>
        <strain evidence="3">E1425</strain>
    </source>
</reference>
<organism evidence="3 4">
    <name type="scientific">Entomortierella parvispora</name>
    <dbReference type="NCBI Taxonomy" id="205924"/>
    <lineage>
        <taxon>Eukaryota</taxon>
        <taxon>Fungi</taxon>
        <taxon>Fungi incertae sedis</taxon>
        <taxon>Mucoromycota</taxon>
        <taxon>Mortierellomycotina</taxon>
        <taxon>Mortierellomycetes</taxon>
        <taxon>Mortierellales</taxon>
        <taxon>Mortierellaceae</taxon>
        <taxon>Entomortierella</taxon>
    </lineage>
</organism>
<dbReference type="SUPFAM" id="SSF81383">
    <property type="entry name" value="F-box domain"/>
    <property type="match status" value="1"/>
</dbReference>
<dbReference type="InterPro" id="IPR002048">
    <property type="entry name" value="EF_hand_dom"/>
</dbReference>
<dbReference type="SUPFAM" id="SSF47473">
    <property type="entry name" value="EF-hand"/>
    <property type="match status" value="1"/>
</dbReference>
<evidence type="ECO:0000313" key="4">
    <source>
        <dbReference type="Proteomes" id="UP000827284"/>
    </source>
</evidence>
<gene>
    <name evidence="3" type="ORF">EMPS_08342</name>
</gene>
<evidence type="ECO:0000256" key="1">
    <source>
        <dbReference type="ARBA" id="ARBA00022837"/>
    </source>
</evidence>
<reference evidence="3" key="2">
    <citation type="journal article" date="2022" name="Microbiol. Resour. Announc.">
        <title>Whole-Genome Sequence of Entomortierella parvispora E1425, a Mucoromycotan Fungus Associated with Burkholderiaceae-Related Endosymbiotic Bacteria.</title>
        <authorList>
            <person name="Herlambang A."/>
            <person name="Guo Y."/>
            <person name="Takashima Y."/>
            <person name="Narisawa K."/>
            <person name="Ohta H."/>
            <person name="Nishizawa T."/>
        </authorList>
    </citation>
    <scope>NUCLEOTIDE SEQUENCE</scope>
    <source>
        <strain evidence="3">E1425</strain>
    </source>
</reference>
<sequence length="319" mass="35721">MATNKTFDTLTEDLIEILASYLEPLDMLNLGATCKHLYKSINRPEIWEHKAVDDFGDRFTITQILDSAGLDLGGENKPEPSDWRAYYRERHLAMAEMNKDPDALIAKSEKDYEEAQELLKSFQSTGDVEALSKAAQLNVGILDNFPGHAGCYHLLGFTLYVLNELEDALSLLDIGSVVDPDYGPIIELTHEIHNLQEGYGSTMTEGAPLLDNSKELSAPLKFVLTSIFNSFDQDQDGSLSPAELSEFVFVTNGSRPPKAFLTQMGIQFGKDAKGYLTLEGFFNFFLEQTLEDPIETRRDIEKHGWDGDRLVRIEIAKNA</sequence>
<dbReference type="EMBL" id="BQFW01000011">
    <property type="protein sequence ID" value="GJJ75984.1"/>
    <property type="molecule type" value="Genomic_DNA"/>
</dbReference>
<dbReference type="Gene3D" id="1.10.238.10">
    <property type="entry name" value="EF-hand"/>
    <property type="match status" value="1"/>
</dbReference>
<dbReference type="PROSITE" id="PS00018">
    <property type="entry name" value="EF_HAND_1"/>
    <property type="match status" value="1"/>
</dbReference>
<keyword evidence="4" id="KW-1185">Reference proteome</keyword>
<evidence type="ECO:0000259" key="2">
    <source>
        <dbReference type="PROSITE" id="PS50222"/>
    </source>
</evidence>
<dbReference type="Gene3D" id="1.20.1280.50">
    <property type="match status" value="1"/>
</dbReference>
<dbReference type="InterPro" id="IPR018247">
    <property type="entry name" value="EF_Hand_1_Ca_BS"/>
</dbReference>
<name>A0A9P3LZ76_9FUNG</name>
<keyword evidence="1" id="KW-0106">Calcium</keyword>
<dbReference type="InterPro" id="IPR036047">
    <property type="entry name" value="F-box-like_dom_sf"/>
</dbReference>
<dbReference type="AlphaFoldDB" id="A0A9P3LZ76"/>
<dbReference type="OrthoDB" id="26525at2759"/>